<feature type="compositionally biased region" description="Basic residues" evidence="8">
    <location>
        <begin position="23"/>
        <end position="35"/>
    </location>
</feature>
<dbReference type="Pfam" id="PF01808">
    <property type="entry name" value="AICARFT_IMPCHas"/>
    <property type="match status" value="1"/>
</dbReference>
<dbReference type="PANTHER" id="PTHR11692:SF0">
    <property type="entry name" value="BIFUNCTIONAL PURINE BIOSYNTHESIS PROTEIN ATIC"/>
    <property type="match status" value="1"/>
</dbReference>
<comment type="similarity">
    <text evidence="3">Belongs to the PurH family.</text>
</comment>
<evidence type="ECO:0000259" key="9">
    <source>
        <dbReference type="PROSITE" id="PS51855"/>
    </source>
</evidence>
<dbReference type="InterPro" id="IPR036914">
    <property type="entry name" value="MGS-like_dom_sf"/>
</dbReference>
<dbReference type="CDD" id="cd01421">
    <property type="entry name" value="IMPCH"/>
    <property type="match status" value="1"/>
</dbReference>
<feature type="non-terminal residue" evidence="10">
    <location>
        <position position="1"/>
    </location>
</feature>
<dbReference type="EC" id="3.5.4.10" evidence="10"/>
<evidence type="ECO:0000256" key="5">
    <source>
        <dbReference type="ARBA" id="ARBA00022755"/>
    </source>
</evidence>
<dbReference type="PROSITE" id="PS51855">
    <property type="entry name" value="MGS"/>
    <property type="match status" value="1"/>
</dbReference>
<dbReference type="SUPFAM" id="SSF52335">
    <property type="entry name" value="Methylglyoxal synthase-like"/>
    <property type="match status" value="1"/>
</dbReference>
<dbReference type="InterPro" id="IPR011607">
    <property type="entry name" value="MGS-like_dom"/>
</dbReference>
<dbReference type="GO" id="GO:0003937">
    <property type="term" value="F:IMP cyclohydrolase activity"/>
    <property type="evidence" value="ECO:0007669"/>
    <property type="project" value="UniProtKB-EC"/>
</dbReference>
<keyword evidence="5" id="KW-0658">Purine biosynthesis</keyword>
<gene>
    <name evidence="10" type="primary">purH</name>
    <name evidence="10" type="ORF">GHK86_17250</name>
</gene>
<evidence type="ECO:0000313" key="10">
    <source>
        <dbReference type="EMBL" id="MST34460.1"/>
    </source>
</evidence>
<comment type="caution">
    <text evidence="10">The sequence shown here is derived from an EMBL/GenBank/DDBJ whole genome shotgun (WGS) entry which is preliminary data.</text>
</comment>
<dbReference type="Proteomes" id="UP000437736">
    <property type="component" value="Unassembled WGS sequence"/>
</dbReference>
<feature type="compositionally biased region" description="Basic residues" evidence="8">
    <location>
        <begin position="120"/>
        <end position="145"/>
    </location>
</feature>
<dbReference type="Gene3D" id="3.40.140.20">
    <property type="match status" value="2"/>
</dbReference>
<keyword evidence="11" id="KW-1185">Reference proteome</keyword>
<dbReference type="NCBIfam" id="NF002049">
    <property type="entry name" value="PRK00881.1"/>
    <property type="match status" value="1"/>
</dbReference>
<dbReference type="EC" id="2.1.2.3" evidence="10"/>
<dbReference type="PANTHER" id="PTHR11692">
    <property type="entry name" value="BIFUNCTIONAL PURINE BIOSYNTHESIS PROTEIN PURH"/>
    <property type="match status" value="1"/>
</dbReference>
<proteinExistence type="inferred from homology"/>
<evidence type="ECO:0000256" key="7">
    <source>
        <dbReference type="ARBA" id="ARBA00023268"/>
    </source>
</evidence>
<comment type="pathway">
    <text evidence="1">Purine metabolism; IMP biosynthesis via de novo pathway; IMP from 5-formamido-1-(5-phospho-D-ribosyl)imidazole-4-carboxamide: step 1/1.</text>
</comment>
<dbReference type="SMART" id="SM00851">
    <property type="entry name" value="MGS"/>
    <property type="match status" value="1"/>
</dbReference>
<dbReference type="InterPro" id="IPR002695">
    <property type="entry name" value="PurH-like"/>
</dbReference>
<evidence type="ECO:0000256" key="1">
    <source>
        <dbReference type="ARBA" id="ARBA00004844"/>
    </source>
</evidence>
<keyword evidence="6 10" id="KW-0378">Hydrolase</keyword>
<feature type="compositionally biased region" description="Basic residues" evidence="8">
    <location>
        <begin position="83"/>
        <end position="110"/>
    </location>
</feature>
<comment type="pathway">
    <text evidence="2">Purine metabolism; IMP biosynthesis via de novo pathway; 5-formamido-1-(5-phospho-D-ribosyl)imidazole-4-carboxamide from 5-amino-1-(5-phospho-D-ribosyl)imidazole-4-carboxamide (10-formyl THF route): step 1/1.</text>
</comment>
<dbReference type="Gene3D" id="3.40.50.1380">
    <property type="entry name" value="Methylglyoxal synthase-like domain"/>
    <property type="match status" value="1"/>
</dbReference>
<protein>
    <submittedName>
        <fullName evidence="10">Bifunctional phosphoribosylaminoimidazolecarboxamide formyltransferase/IMP cyclohydrolase</fullName>
        <ecNumber evidence="10">2.1.2.3</ecNumber>
        <ecNumber evidence="10">3.5.4.10</ecNumber>
    </submittedName>
</protein>
<reference evidence="10 11" key="1">
    <citation type="submission" date="2019-11" db="EMBL/GenBank/DDBJ databases">
        <title>Acidiferrimicrobium australis gen. nov., sp. nov., an acidophilic and obligately heterotrophic, member of the Actinobacteria that catalyses dissimilatory oxido- reduction of iron isolated from metal-rich acidic water in Chile.</title>
        <authorList>
            <person name="Gonzalez D."/>
            <person name="Huber K."/>
            <person name="Hedrich S."/>
            <person name="Rojas-Villalobos C."/>
            <person name="Quatrini R."/>
            <person name="Dinamarca M.A."/>
            <person name="Schwarz A."/>
            <person name="Canales C."/>
            <person name="Nancucheo I."/>
        </authorList>
    </citation>
    <scope>NUCLEOTIDE SEQUENCE [LARGE SCALE GENOMIC DNA]</scope>
    <source>
        <strain evidence="10 11">USS-CCA1</strain>
    </source>
</reference>
<accession>A0ABW9QXZ3</accession>
<keyword evidence="4 10" id="KW-0808">Transferase</keyword>
<feature type="domain" description="MGS-like" evidence="9">
    <location>
        <begin position="145"/>
        <end position="287"/>
    </location>
</feature>
<sequence>PRREAGRRRRRGRGAGGAGGLRPRLRPRRLHRAGGRHPAAPRGGHRRHGRLRHRPRARPVLGVPRPGAQHPPGAAPRVQGLARRGRRPRRRGPGHRLHGPPGHRGRRRRADPRPAGGRGAARRHRGQPARTHQVRRAGALPRHHPPIPGGHAAVRVLLSVYDKTGLEAFAAGLVELGHELVASGGTATALAAAGIPHGSVESVTHAPEMLSGRVKTLHPALHGGILADLSRPEHVADLDAQGIEPIGLVVCNLYPFRSDPSIELIDVGGPTMVRAAAKNHAHVGVVVDPADYPAVLEDLRAHGSLSGGLRRRLAAAAFAHTAAYDAAIATWFAEQEEGDEGGKTSLPATIHLSLERAQVLRYGENPHQAGGLYAEVGRDSWLTHLRQHGGVALSYLNLYDADAAWRLVHQLAGLGAAAAVVVKHANPCGAAVADGVADAYERAFAADPVSAFGGIVALSAPVGADLAEELVANPKADVLVAPGYAPEALEVFAARRKNMRVLEAPVPTADRWHLRQLTGGWLVQEPYRFDAGSDTWRVVTKAVPTPEQWQDLELAWRVCAAVKSNAVVVAAGGAALGIGGGQQNRVTAAELAVARAAGR</sequence>
<evidence type="ECO:0000256" key="3">
    <source>
        <dbReference type="ARBA" id="ARBA00007667"/>
    </source>
</evidence>
<evidence type="ECO:0000256" key="4">
    <source>
        <dbReference type="ARBA" id="ARBA00022679"/>
    </source>
</evidence>
<feature type="compositionally biased region" description="Basic residues" evidence="8">
    <location>
        <begin position="43"/>
        <end position="57"/>
    </location>
</feature>
<feature type="compositionally biased region" description="Basic residues" evidence="8">
    <location>
        <begin position="1"/>
        <end position="13"/>
    </location>
</feature>
<dbReference type="Pfam" id="PF02142">
    <property type="entry name" value="MGS"/>
    <property type="match status" value="1"/>
</dbReference>
<feature type="region of interest" description="Disordered" evidence="8">
    <location>
        <begin position="1"/>
        <end position="147"/>
    </location>
</feature>
<evidence type="ECO:0000256" key="6">
    <source>
        <dbReference type="ARBA" id="ARBA00022801"/>
    </source>
</evidence>
<dbReference type="InterPro" id="IPR024051">
    <property type="entry name" value="AICAR_Tfase_dup_dom_sf"/>
</dbReference>
<keyword evidence="7" id="KW-0511">Multifunctional enzyme</keyword>
<evidence type="ECO:0000313" key="11">
    <source>
        <dbReference type="Proteomes" id="UP000437736"/>
    </source>
</evidence>
<dbReference type="InterPro" id="IPR016193">
    <property type="entry name" value="Cytidine_deaminase-like"/>
</dbReference>
<name>A0ABW9QXZ3_9ACTN</name>
<organism evidence="10 11">
    <name type="scientific">Acidiferrimicrobium australe</name>
    <dbReference type="NCBI Taxonomy" id="2664430"/>
    <lineage>
        <taxon>Bacteria</taxon>
        <taxon>Bacillati</taxon>
        <taxon>Actinomycetota</taxon>
        <taxon>Acidimicrobiia</taxon>
        <taxon>Acidimicrobiales</taxon>
        <taxon>Acidimicrobiaceae</taxon>
        <taxon>Acidiferrimicrobium</taxon>
    </lineage>
</organism>
<dbReference type="SMART" id="SM00798">
    <property type="entry name" value="AICARFT_IMPCHas"/>
    <property type="match status" value="1"/>
</dbReference>
<dbReference type="GO" id="GO:0004643">
    <property type="term" value="F:phosphoribosylaminoimidazolecarboxamide formyltransferase activity"/>
    <property type="evidence" value="ECO:0007669"/>
    <property type="project" value="UniProtKB-EC"/>
</dbReference>
<feature type="non-terminal residue" evidence="10">
    <location>
        <position position="599"/>
    </location>
</feature>
<dbReference type="SUPFAM" id="SSF53927">
    <property type="entry name" value="Cytidine deaminase-like"/>
    <property type="match status" value="1"/>
</dbReference>
<evidence type="ECO:0000256" key="8">
    <source>
        <dbReference type="SAM" id="MobiDB-lite"/>
    </source>
</evidence>
<dbReference type="EMBL" id="WJHE01001018">
    <property type="protein sequence ID" value="MST34460.1"/>
    <property type="molecule type" value="Genomic_DNA"/>
</dbReference>
<evidence type="ECO:0000256" key="2">
    <source>
        <dbReference type="ARBA" id="ARBA00004954"/>
    </source>
</evidence>